<proteinExistence type="predicted"/>
<dbReference type="InterPro" id="IPR000086">
    <property type="entry name" value="NUDIX_hydrolase_dom"/>
</dbReference>
<dbReference type="Gene3D" id="3.90.79.10">
    <property type="entry name" value="Nucleoside Triphosphate Pyrophosphohydrolase"/>
    <property type="match status" value="1"/>
</dbReference>
<protein>
    <submittedName>
        <fullName evidence="2">8-oxo-dGTP pyrophosphatase MutT (NUDIX family)</fullName>
    </submittedName>
</protein>
<name>A0A7W3NRC8_STRMR</name>
<evidence type="ECO:0000313" key="3">
    <source>
        <dbReference type="Proteomes" id="UP000577386"/>
    </source>
</evidence>
<comment type="caution">
    <text evidence="2">The sequence shown here is derived from an EMBL/GenBank/DDBJ whole genome shotgun (WGS) entry which is preliminary data.</text>
</comment>
<organism evidence="2 3">
    <name type="scientific">Streptomyces murinus</name>
    <dbReference type="NCBI Taxonomy" id="33900"/>
    <lineage>
        <taxon>Bacteria</taxon>
        <taxon>Bacillati</taxon>
        <taxon>Actinomycetota</taxon>
        <taxon>Actinomycetes</taxon>
        <taxon>Kitasatosporales</taxon>
        <taxon>Streptomycetaceae</taxon>
        <taxon>Streptomyces</taxon>
    </lineage>
</organism>
<dbReference type="EMBL" id="JACJIJ010000002">
    <property type="protein sequence ID" value="MBA9055232.1"/>
    <property type="molecule type" value="Genomic_DNA"/>
</dbReference>
<sequence length="97" mass="10422">MLPPEFLAGLVGEGDTLLEALHRETAEETGLAIRQVDGYVGHFDYVGGSGGIVRQFNFAVTVERTGPVVLTEHDAHQWALPTELPPVSDAVRGLIGR</sequence>
<gene>
    <name evidence="2" type="ORF">HDA42_004410</name>
</gene>
<evidence type="ECO:0000313" key="2">
    <source>
        <dbReference type="EMBL" id="MBA9055232.1"/>
    </source>
</evidence>
<dbReference type="AlphaFoldDB" id="A0A7W3NRC8"/>
<reference evidence="2 3" key="1">
    <citation type="submission" date="2020-08" db="EMBL/GenBank/DDBJ databases">
        <title>Sequencing the genomes of 1000 actinobacteria strains.</title>
        <authorList>
            <person name="Klenk H.-P."/>
        </authorList>
    </citation>
    <scope>NUCLEOTIDE SEQUENCE [LARGE SCALE GENOMIC DNA]</scope>
    <source>
        <strain evidence="2 3">DSM 41827</strain>
    </source>
</reference>
<dbReference type="Pfam" id="PF00293">
    <property type="entry name" value="NUDIX"/>
    <property type="match status" value="1"/>
</dbReference>
<feature type="domain" description="Nudix hydrolase" evidence="1">
    <location>
        <begin position="6"/>
        <end position="84"/>
    </location>
</feature>
<dbReference type="RefSeq" id="WP_182776391.1">
    <property type="nucleotide sequence ID" value="NZ_BAAAHW010000003.1"/>
</dbReference>
<keyword evidence="3" id="KW-1185">Reference proteome</keyword>
<accession>A0A7W3NRC8</accession>
<dbReference type="SUPFAM" id="SSF55811">
    <property type="entry name" value="Nudix"/>
    <property type="match status" value="1"/>
</dbReference>
<evidence type="ECO:0000259" key="1">
    <source>
        <dbReference type="Pfam" id="PF00293"/>
    </source>
</evidence>
<dbReference type="Proteomes" id="UP000577386">
    <property type="component" value="Unassembled WGS sequence"/>
</dbReference>
<dbReference type="GeneID" id="93975694"/>
<dbReference type="InterPro" id="IPR015797">
    <property type="entry name" value="NUDIX_hydrolase-like_dom_sf"/>
</dbReference>